<dbReference type="PANTHER" id="PTHR20953">
    <property type="entry name" value="KINASE-RELATED"/>
    <property type="match status" value="1"/>
</dbReference>
<dbReference type="Pfam" id="PF19568">
    <property type="entry name" value="Spore_III_AA"/>
    <property type="match status" value="1"/>
</dbReference>
<dbReference type="AlphaFoldDB" id="A0A329TUS2"/>
<accession>A0A329TUS2</accession>
<protein>
    <submittedName>
        <fullName evidence="4">Stage III sporulation protein AA</fullName>
    </submittedName>
</protein>
<dbReference type="InterPro" id="IPR045735">
    <property type="entry name" value="Spore_III_AA_AAA+_ATPase"/>
</dbReference>
<sequence length="297" mass="32673">MDEYYRAIQSLPSWLSRPLAELPVELAEQVHEIRLRVGCPVQMTISGVLCTSACVPALRQIVLTQLQMDEIFLTLCDGSVHTHQAEVAQGYVTLPNGCRAGLGGRFFLHPTQGAVLQQLHSVNLRIARWKWITLPEELRSLLEQRLTGVLLIGEPDSGKTTLLRSIARALAAQDKTVCVIDERREICPGSTVPYEQKTMAVDEISGLPKAMAVQMALRTLSPQFILLDELGGTEEVRALEQGMFSGAAIIATLHASSWEEAFCRPQLQEFRACGALQAAVLLRGRDHPGQVAAVRML</sequence>
<dbReference type="GO" id="GO:0005524">
    <property type="term" value="F:ATP binding"/>
    <property type="evidence" value="ECO:0007669"/>
    <property type="project" value="UniProtKB-KW"/>
</dbReference>
<feature type="domain" description="Stage III sporulation protein AA AAA+ ATPase" evidence="3">
    <location>
        <begin position="27"/>
        <end position="293"/>
    </location>
</feature>
<dbReference type="PANTHER" id="PTHR20953:SF3">
    <property type="entry name" value="P-LOOP CONTAINING NUCLEOSIDE TRIPHOSPHATE HYDROLASES SUPERFAMILY PROTEIN"/>
    <property type="match status" value="1"/>
</dbReference>
<evidence type="ECO:0000256" key="2">
    <source>
        <dbReference type="ARBA" id="ARBA00022840"/>
    </source>
</evidence>
<evidence type="ECO:0000256" key="1">
    <source>
        <dbReference type="ARBA" id="ARBA00022741"/>
    </source>
</evidence>
<dbReference type="Gene3D" id="3.40.50.300">
    <property type="entry name" value="P-loop containing nucleotide triphosphate hydrolases"/>
    <property type="match status" value="1"/>
</dbReference>
<comment type="caution">
    <text evidence="4">The sequence shown here is derived from an EMBL/GenBank/DDBJ whole genome shotgun (WGS) entry which is preliminary data.</text>
</comment>
<dbReference type="RefSeq" id="WP_112114868.1">
    <property type="nucleotide sequence ID" value="NZ_PRKZ01000001.1"/>
</dbReference>
<organism evidence="4 5">
    <name type="scientific">Faecalibacterium prausnitzii</name>
    <dbReference type="NCBI Taxonomy" id="853"/>
    <lineage>
        <taxon>Bacteria</taxon>
        <taxon>Bacillati</taxon>
        <taxon>Bacillota</taxon>
        <taxon>Clostridia</taxon>
        <taxon>Eubacteriales</taxon>
        <taxon>Oscillospiraceae</taxon>
        <taxon>Faecalibacterium</taxon>
    </lineage>
</organism>
<dbReference type="InterPro" id="IPR027417">
    <property type="entry name" value="P-loop_NTPase"/>
</dbReference>
<dbReference type="Proteomes" id="UP000251634">
    <property type="component" value="Unassembled WGS sequence"/>
</dbReference>
<evidence type="ECO:0000313" key="5">
    <source>
        <dbReference type="Proteomes" id="UP000251634"/>
    </source>
</evidence>
<proteinExistence type="predicted"/>
<gene>
    <name evidence="4" type="ORF">C4N25_02615</name>
</gene>
<keyword evidence="1" id="KW-0547">Nucleotide-binding</keyword>
<name>A0A329TUS2_9FIRM</name>
<reference evidence="4 5" key="1">
    <citation type="submission" date="2018-02" db="EMBL/GenBank/DDBJ databases">
        <title>Complete genome sequencing of Faecalibacterium prausnitzii strains isolated from the human gut.</title>
        <authorList>
            <person name="Fitzgerald B.C."/>
            <person name="Shkoporov A.N."/>
            <person name="Ross P.R."/>
            <person name="Hill C."/>
        </authorList>
    </citation>
    <scope>NUCLEOTIDE SEQUENCE [LARGE SCALE GENOMIC DNA]</scope>
    <source>
        <strain evidence="4 5">APC942/8-14-2</strain>
    </source>
</reference>
<dbReference type="SUPFAM" id="SSF52540">
    <property type="entry name" value="P-loop containing nucleoside triphosphate hydrolases"/>
    <property type="match status" value="1"/>
</dbReference>
<evidence type="ECO:0000313" key="4">
    <source>
        <dbReference type="EMBL" id="RAW52318.1"/>
    </source>
</evidence>
<keyword evidence="2" id="KW-0067">ATP-binding</keyword>
<dbReference type="EMBL" id="PRKZ01000001">
    <property type="protein sequence ID" value="RAW52318.1"/>
    <property type="molecule type" value="Genomic_DNA"/>
</dbReference>
<evidence type="ECO:0000259" key="3">
    <source>
        <dbReference type="Pfam" id="PF19568"/>
    </source>
</evidence>